<protein>
    <submittedName>
        <fullName evidence="9">Phage integrase</fullName>
    </submittedName>
</protein>
<dbReference type="Pfam" id="PF14657">
    <property type="entry name" value="Arm-DNA-bind_4"/>
    <property type="match status" value="1"/>
</dbReference>
<evidence type="ECO:0000256" key="1">
    <source>
        <dbReference type="ARBA" id="ARBA00003283"/>
    </source>
</evidence>
<evidence type="ECO:0000259" key="7">
    <source>
        <dbReference type="PROSITE" id="PS51898"/>
    </source>
</evidence>
<keyword evidence="10" id="KW-1185">Reference proteome</keyword>
<gene>
    <name evidence="9" type="ORF">LAD12857_49480</name>
</gene>
<evidence type="ECO:0000256" key="3">
    <source>
        <dbReference type="ARBA" id="ARBA00022908"/>
    </source>
</evidence>
<accession>A0ABQ5MDX1</accession>
<dbReference type="Proteomes" id="UP001419084">
    <property type="component" value="Unassembled WGS sequence"/>
</dbReference>
<dbReference type="PROSITE" id="PS51898">
    <property type="entry name" value="TYR_RECOMBINASE"/>
    <property type="match status" value="1"/>
</dbReference>
<reference evidence="9 10" key="1">
    <citation type="journal article" date="2024" name="Int. J. Syst. Evol. Microbiol.">
        <title>Lacrimispora brassicae sp. nov. isolated from fermented cabbage, and proposal of Clostridium indicum Gundawar et al. 2019 and Clostridium methoxybenzovorans Mechichi et al. 1999 as heterotypic synonyms of Lacrimispora amygdalina (Parshina et al. 2003) Haas and Blanchard 2020 and Lacrimispora indolis (McClung and McCoy 1957) Haas and Blanchard 2020, respectively.</title>
        <authorList>
            <person name="Kobayashi H."/>
            <person name="Tanizawa Y."/>
            <person name="Sakamoto M."/>
            <person name="Ohkuma M."/>
            <person name="Tohno M."/>
        </authorList>
    </citation>
    <scope>NUCLEOTIDE SEQUENCE [LARGE SCALE GENOMIC DNA]</scope>
    <source>
        <strain evidence="9 10">DSM 12857</strain>
    </source>
</reference>
<feature type="domain" description="Core-binding (CB)" evidence="8">
    <location>
        <begin position="56"/>
        <end position="138"/>
    </location>
</feature>
<dbReference type="Gene3D" id="1.10.443.10">
    <property type="entry name" value="Intergrase catalytic core"/>
    <property type="match status" value="1"/>
</dbReference>
<dbReference type="InterPro" id="IPR010998">
    <property type="entry name" value="Integrase_recombinase_N"/>
</dbReference>
<keyword evidence="4 6" id="KW-0238">DNA-binding</keyword>
<proteinExistence type="inferred from homology"/>
<dbReference type="InterPro" id="IPR011010">
    <property type="entry name" value="DNA_brk_join_enz"/>
</dbReference>
<dbReference type="Pfam" id="PF00589">
    <property type="entry name" value="Phage_integrase"/>
    <property type="match status" value="1"/>
</dbReference>
<sequence>MPSYKDEERSSWYCKFYYTDWTGIRKTKMKRGFKTKKEAAAWEREFLEKQQGTPDMSFQALYDLYMEDMEHRLKTSTMKPKRYLFMHHIVPFFKDKPINQITPADIRKWQNKIMKAGLKETSQRQVYNQLNAILNYAVKYYDLPKNPCKVTGSIGKLKAGRVDFWTPGDFKLFEAKIDDITLKTAFNTLYYTGVRCGELLALSPEDIDLKSNTISISKTYHRHDQNDVITSPKTAGSTRLITIPPFLTDYLKNYIGMNYGIGPKDRLFQITRYKLSICLKEACAASGIKPIRIHDIRHSHVSLLIEMGFSPYLIAERIGDSVDMVNNIYGHLYPNKHNEVANKLQELVSK</sequence>
<dbReference type="PROSITE" id="PS51900">
    <property type="entry name" value="CB"/>
    <property type="match status" value="1"/>
</dbReference>
<dbReference type="CDD" id="cd01189">
    <property type="entry name" value="INT_ICEBs1_C_like"/>
    <property type="match status" value="1"/>
</dbReference>
<organism evidence="9 10">
    <name type="scientific">Lacrimispora amygdalina</name>
    <dbReference type="NCBI Taxonomy" id="253257"/>
    <lineage>
        <taxon>Bacteria</taxon>
        <taxon>Bacillati</taxon>
        <taxon>Bacillota</taxon>
        <taxon>Clostridia</taxon>
        <taxon>Lachnospirales</taxon>
        <taxon>Lachnospiraceae</taxon>
        <taxon>Lacrimispora</taxon>
    </lineage>
</organism>
<dbReference type="InterPro" id="IPR050090">
    <property type="entry name" value="Tyrosine_recombinase_XerCD"/>
</dbReference>
<dbReference type="SUPFAM" id="SSF56349">
    <property type="entry name" value="DNA breaking-rejoining enzymes"/>
    <property type="match status" value="1"/>
</dbReference>
<evidence type="ECO:0000256" key="6">
    <source>
        <dbReference type="PROSITE-ProRule" id="PRU01248"/>
    </source>
</evidence>
<dbReference type="InterPro" id="IPR044068">
    <property type="entry name" value="CB"/>
</dbReference>
<evidence type="ECO:0000259" key="8">
    <source>
        <dbReference type="PROSITE" id="PS51900"/>
    </source>
</evidence>
<dbReference type="InterPro" id="IPR004107">
    <property type="entry name" value="Integrase_SAM-like_N"/>
</dbReference>
<comment type="similarity">
    <text evidence="2">Belongs to the 'phage' integrase family.</text>
</comment>
<comment type="function">
    <text evidence="1">Site-specific tyrosine recombinase, which acts by catalyzing the cutting and rejoining of the recombining DNA molecules.</text>
</comment>
<evidence type="ECO:0000256" key="4">
    <source>
        <dbReference type="ARBA" id="ARBA00023125"/>
    </source>
</evidence>
<evidence type="ECO:0000256" key="5">
    <source>
        <dbReference type="ARBA" id="ARBA00023172"/>
    </source>
</evidence>
<evidence type="ECO:0000313" key="9">
    <source>
        <dbReference type="EMBL" id="GLB33025.1"/>
    </source>
</evidence>
<dbReference type="InterPro" id="IPR013762">
    <property type="entry name" value="Integrase-like_cat_sf"/>
</dbReference>
<dbReference type="InterPro" id="IPR002104">
    <property type="entry name" value="Integrase_catalytic"/>
</dbReference>
<evidence type="ECO:0000256" key="2">
    <source>
        <dbReference type="ARBA" id="ARBA00008857"/>
    </source>
</evidence>
<feature type="domain" description="Tyr recombinase" evidence="7">
    <location>
        <begin position="160"/>
        <end position="342"/>
    </location>
</feature>
<dbReference type="PANTHER" id="PTHR30349">
    <property type="entry name" value="PHAGE INTEGRASE-RELATED"/>
    <property type="match status" value="1"/>
</dbReference>
<comment type="caution">
    <text evidence="9">The sequence shown here is derived from an EMBL/GenBank/DDBJ whole genome shotgun (WGS) entry which is preliminary data.</text>
</comment>
<dbReference type="InterPro" id="IPR028259">
    <property type="entry name" value="AP2-like_int_N"/>
</dbReference>
<evidence type="ECO:0000313" key="10">
    <source>
        <dbReference type="Proteomes" id="UP001419084"/>
    </source>
</evidence>
<keyword evidence="5" id="KW-0233">DNA recombination</keyword>
<dbReference type="EMBL" id="BRPJ01000101">
    <property type="protein sequence ID" value="GLB33025.1"/>
    <property type="molecule type" value="Genomic_DNA"/>
</dbReference>
<keyword evidence="3" id="KW-0229">DNA integration</keyword>
<name>A0ABQ5MDX1_9FIRM</name>
<dbReference type="Gene3D" id="1.10.150.130">
    <property type="match status" value="1"/>
</dbReference>
<dbReference type="Pfam" id="PF14659">
    <property type="entry name" value="Phage_int_SAM_3"/>
    <property type="match status" value="1"/>
</dbReference>
<dbReference type="PANTHER" id="PTHR30349:SF64">
    <property type="entry name" value="PROPHAGE INTEGRASE INTD-RELATED"/>
    <property type="match status" value="1"/>
</dbReference>